<dbReference type="GO" id="GO:0016763">
    <property type="term" value="F:pentosyltransferase activity"/>
    <property type="evidence" value="ECO:0007669"/>
    <property type="project" value="TreeGrafter"/>
</dbReference>
<sequence>MTNYHNFIPGRKTITILFMVVFTIELAAGIYYGYFLDAKMQDAFARTANAFYVFFVEPPRFASIGLVWNPLPSMLQLPFVAFSQIWKPLVTQGIAASIISSLFAAGSVVVLFKTFLRLNISLKLTFIIISLYAINPFIFFYGFNGMSEGLTFFFMIYAVSCLVLWMKEGAAHYIMRIAFALALAFFCRYEAIPFAAAIGLGVLIIIFFGPAVKDFAPQGQLKETYYYAEGTAIILYTPLLFAVFLWIMFNWVISGNPLYFLNSAYSNSAYLSLTSGVTETPWELFRNVVWEKSTPFIPVFAGIVIVRIIRGKLFKHDFFVLLIMVLAVILFHYLMLLSGSSYGWLRFFSYVLPITVAWLPYEIAQINQEAYIRKLLLQGILVISLLVSCGLTLSTLGNLQKSPEEHSSMGTTESRRIAEYINENLQEERVLMDSFVTGEILVNIDNMSNMVVTASPDFYESLENPHKLGITYLLVPNPNEGTGKLDALNTWYPNLYAGREEWCEQEVTFEGFKLFRVIY</sequence>
<feature type="transmembrane region" description="Helical" evidence="8">
    <location>
        <begin position="195"/>
        <end position="212"/>
    </location>
</feature>
<dbReference type="OrthoDB" id="3276839at2"/>
<keyword evidence="2" id="KW-1003">Cell membrane</keyword>
<feature type="transmembrane region" description="Helical" evidence="8">
    <location>
        <begin position="14"/>
        <end position="36"/>
    </location>
</feature>
<dbReference type="AlphaFoldDB" id="A0A1M6NEC7"/>
<evidence type="ECO:0000256" key="3">
    <source>
        <dbReference type="ARBA" id="ARBA00022676"/>
    </source>
</evidence>
<dbReference type="EMBL" id="FRAR01000004">
    <property type="protein sequence ID" value="SHJ94060.1"/>
    <property type="molecule type" value="Genomic_DNA"/>
</dbReference>
<evidence type="ECO:0000256" key="7">
    <source>
        <dbReference type="ARBA" id="ARBA00023136"/>
    </source>
</evidence>
<evidence type="ECO:0000256" key="5">
    <source>
        <dbReference type="ARBA" id="ARBA00022692"/>
    </source>
</evidence>
<organism evidence="9 10">
    <name type="scientific">Desulforamulus aeronauticus DSM 10349</name>
    <dbReference type="NCBI Taxonomy" id="1121421"/>
    <lineage>
        <taxon>Bacteria</taxon>
        <taxon>Bacillati</taxon>
        <taxon>Bacillota</taxon>
        <taxon>Clostridia</taxon>
        <taxon>Eubacteriales</taxon>
        <taxon>Peptococcaceae</taxon>
        <taxon>Desulforamulus</taxon>
    </lineage>
</organism>
<accession>A0A1M6NEC7</accession>
<gene>
    <name evidence="9" type="ORF">SAMN02745123_00087</name>
</gene>
<keyword evidence="5 8" id="KW-0812">Transmembrane</keyword>
<protein>
    <recommendedName>
        <fullName evidence="11">Dolichyl-phosphate-mannose-protein mannosyltransferase</fullName>
    </recommendedName>
</protein>
<feature type="transmembrane region" description="Helical" evidence="8">
    <location>
        <begin position="89"/>
        <end position="112"/>
    </location>
</feature>
<name>A0A1M6NEC7_9FIRM</name>
<keyword evidence="7 8" id="KW-0472">Membrane</keyword>
<evidence type="ECO:0000256" key="6">
    <source>
        <dbReference type="ARBA" id="ARBA00022989"/>
    </source>
</evidence>
<feature type="transmembrane region" description="Helical" evidence="8">
    <location>
        <begin position="149"/>
        <end position="166"/>
    </location>
</feature>
<dbReference type="STRING" id="1121421.SAMN02745123_00087"/>
<keyword evidence="6 8" id="KW-1133">Transmembrane helix</keyword>
<dbReference type="Proteomes" id="UP000183997">
    <property type="component" value="Unassembled WGS sequence"/>
</dbReference>
<evidence type="ECO:0000256" key="2">
    <source>
        <dbReference type="ARBA" id="ARBA00022475"/>
    </source>
</evidence>
<feature type="transmembrane region" description="Helical" evidence="8">
    <location>
        <begin position="233"/>
        <end position="253"/>
    </location>
</feature>
<evidence type="ECO:0000256" key="8">
    <source>
        <dbReference type="SAM" id="Phobius"/>
    </source>
</evidence>
<feature type="transmembrane region" description="Helical" evidence="8">
    <location>
        <begin position="318"/>
        <end position="337"/>
    </location>
</feature>
<keyword evidence="10" id="KW-1185">Reference proteome</keyword>
<evidence type="ECO:0000313" key="10">
    <source>
        <dbReference type="Proteomes" id="UP000183997"/>
    </source>
</evidence>
<evidence type="ECO:0008006" key="11">
    <source>
        <dbReference type="Google" id="ProtNLM"/>
    </source>
</evidence>
<feature type="transmembrane region" description="Helical" evidence="8">
    <location>
        <begin position="375"/>
        <end position="397"/>
    </location>
</feature>
<dbReference type="PANTHER" id="PTHR33908:SF11">
    <property type="entry name" value="MEMBRANE PROTEIN"/>
    <property type="match status" value="1"/>
</dbReference>
<keyword evidence="4" id="KW-0808">Transferase</keyword>
<reference evidence="10" key="1">
    <citation type="submission" date="2016-11" db="EMBL/GenBank/DDBJ databases">
        <authorList>
            <person name="Varghese N."/>
            <person name="Submissions S."/>
        </authorList>
    </citation>
    <scope>NUCLEOTIDE SEQUENCE [LARGE SCALE GENOMIC DNA]</scope>
    <source>
        <strain evidence="10">DSM 10349</strain>
    </source>
</reference>
<feature type="transmembrane region" description="Helical" evidence="8">
    <location>
        <begin position="343"/>
        <end position="363"/>
    </location>
</feature>
<dbReference type="RefSeq" id="WP_072910307.1">
    <property type="nucleotide sequence ID" value="NZ_FRAR01000004.1"/>
</dbReference>
<evidence type="ECO:0000256" key="4">
    <source>
        <dbReference type="ARBA" id="ARBA00022679"/>
    </source>
</evidence>
<keyword evidence="3" id="KW-0328">Glycosyltransferase</keyword>
<dbReference type="GO" id="GO:0009103">
    <property type="term" value="P:lipopolysaccharide biosynthetic process"/>
    <property type="evidence" value="ECO:0007669"/>
    <property type="project" value="UniProtKB-ARBA"/>
</dbReference>
<dbReference type="PANTHER" id="PTHR33908">
    <property type="entry name" value="MANNOSYLTRANSFERASE YKCB-RELATED"/>
    <property type="match status" value="1"/>
</dbReference>
<dbReference type="GO" id="GO:0005886">
    <property type="term" value="C:plasma membrane"/>
    <property type="evidence" value="ECO:0007669"/>
    <property type="project" value="UniProtKB-SubCell"/>
</dbReference>
<feature type="transmembrane region" description="Helical" evidence="8">
    <location>
        <begin position="124"/>
        <end position="143"/>
    </location>
</feature>
<comment type="subcellular location">
    <subcellularLocation>
        <location evidence="1">Cell membrane</location>
        <topology evidence="1">Multi-pass membrane protein</topology>
    </subcellularLocation>
</comment>
<evidence type="ECO:0000256" key="1">
    <source>
        <dbReference type="ARBA" id="ARBA00004651"/>
    </source>
</evidence>
<dbReference type="InterPro" id="IPR050297">
    <property type="entry name" value="LipidA_mod_glycosyltrf_83"/>
</dbReference>
<proteinExistence type="predicted"/>
<evidence type="ECO:0000313" key="9">
    <source>
        <dbReference type="EMBL" id="SHJ94060.1"/>
    </source>
</evidence>